<accession>A0A1H6MZI4</accession>
<name>A0A1H6MZI4_9GAMM</name>
<dbReference type="OrthoDB" id="404089at2"/>
<evidence type="ECO:0000256" key="6">
    <source>
        <dbReference type="ARBA" id="ARBA00093790"/>
    </source>
</evidence>
<evidence type="ECO:0000256" key="3">
    <source>
        <dbReference type="ARBA" id="ARBA00022759"/>
    </source>
</evidence>
<dbReference type="NCBIfam" id="NF045831">
    <property type="entry name" value="restrict_HinfI"/>
    <property type="match status" value="1"/>
</dbReference>
<dbReference type="GO" id="GO:0004519">
    <property type="term" value="F:endonuclease activity"/>
    <property type="evidence" value="ECO:0007669"/>
    <property type="project" value="UniProtKB-KW"/>
</dbReference>
<dbReference type="Proteomes" id="UP000198988">
    <property type="component" value="Unassembled WGS sequence"/>
</dbReference>
<dbReference type="InterPro" id="IPR019045">
    <property type="entry name" value="Restrct_endonuc_II_HinfI"/>
</dbReference>
<dbReference type="EMBL" id="CDSC02000469">
    <property type="protein sequence ID" value="SEI03535.1"/>
    <property type="molecule type" value="Genomic_DNA"/>
</dbReference>
<evidence type="ECO:0000256" key="5">
    <source>
        <dbReference type="ARBA" id="ARBA00093760"/>
    </source>
</evidence>
<proteinExistence type="predicted"/>
<evidence type="ECO:0000256" key="1">
    <source>
        <dbReference type="ARBA" id="ARBA00022722"/>
    </source>
</evidence>
<keyword evidence="2" id="KW-0680">Restriction system</keyword>
<gene>
    <name evidence="7" type="ORF">BAZSYMA_ACONTIG44095_0</name>
</gene>
<keyword evidence="4" id="KW-0378">Hydrolase</keyword>
<reference evidence="8" key="1">
    <citation type="submission" date="2016-06" db="EMBL/GenBank/DDBJ databases">
        <authorList>
            <person name="Petersen J."/>
            <person name="Sayavedra L."/>
        </authorList>
    </citation>
    <scope>NUCLEOTIDE SEQUENCE [LARGE SCALE GENOMIC DNA]</scope>
    <source>
        <strain evidence="8">BazSymA</strain>
    </source>
</reference>
<keyword evidence="3 7" id="KW-0255">Endonuclease</keyword>
<dbReference type="InterPro" id="IPR054785">
    <property type="entry name" value="HinfI"/>
</dbReference>
<keyword evidence="1" id="KW-0540">Nuclease</keyword>
<evidence type="ECO:0000256" key="4">
    <source>
        <dbReference type="ARBA" id="ARBA00022801"/>
    </source>
</evidence>
<organism evidence="7 8">
    <name type="scientific">Bathymodiolus azoricus thioautotrophic gill symbiont</name>
    <dbReference type="NCBI Taxonomy" id="235205"/>
    <lineage>
        <taxon>Bacteria</taxon>
        <taxon>Pseudomonadati</taxon>
        <taxon>Pseudomonadota</taxon>
        <taxon>Gammaproteobacteria</taxon>
        <taxon>sulfur-oxidizing symbionts</taxon>
    </lineage>
</organism>
<evidence type="ECO:0000256" key="2">
    <source>
        <dbReference type="ARBA" id="ARBA00022747"/>
    </source>
</evidence>
<dbReference type="EC" id="3.1.21.4" evidence="6"/>
<evidence type="ECO:0000313" key="7">
    <source>
        <dbReference type="EMBL" id="SEI03535.1"/>
    </source>
</evidence>
<protein>
    <recommendedName>
        <fullName evidence="6">type II site-specific deoxyribonuclease</fullName>
        <ecNumber evidence="6">3.1.21.4</ecNumber>
    </recommendedName>
</protein>
<dbReference type="RefSeq" id="WP_090718231.1">
    <property type="nucleotide sequence ID" value="NZ_CDSC02000469.1"/>
</dbReference>
<evidence type="ECO:0000313" key="8">
    <source>
        <dbReference type="Proteomes" id="UP000198988"/>
    </source>
</evidence>
<dbReference type="AlphaFoldDB" id="A0A1H6MZI4"/>
<comment type="catalytic activity">
    <reaction evidence="5">
        <text>Endonucleolytic cleavage of DNA to give specific double-stranded fragments with terminal 5'-phosphates.</text>
        <dbReference type="EC" id="3.1.21.4"/>
    </reaction>
</comment>
<sequence length="271" mass="32294">MNNNIKKFIKQTISDLIKSTSNNEKIDKLSLRHKKKIHFIPIRYRIFGGLLQSMNINFGNFVEKLLHKIIKSEKDLTINKNSSKKIILPITQRSSDLIDTHITDCQTENFDEEELVNKFNSLLDMCLKFEENTQEKTVNNTKKHDIDVLFSVKNDKVYYLEIKYNDDHDTGKYEEINRRFLKSYIGISNIIKVYDREKFKPIIYYLTQKKLKGNIYTPEKENIYRGKKLFEEFFTVKYSDLDDFLNKIGDDKDIIELFDNLYNKIRKDLSL</sequence>
<dbReference type="Pfam" id="PF09520">
    <property type="entry name" value="RE_TdeIII"/>
    <property type="match status" value="1"/>
</dbReference>